<feature type="transmembrane region" description="Helical" evidence="1">
    <location>
        <begin position="376"/>
        <end position="394"/>
    </location>
</feature>
<dbReference type="RefSeq" id="WP_109732999.1">
    <property type="nucleotide sequence ID" value="NZ_BAAACK010000015.1"/>
</dbReference>
<sequence>MNVIRKTGRRVRRFGIRNSVYIERTVLVLLCLGLCLFHYNVRECRADTVVFKSYLEQYGFLDFLIWRSQTWSGRLILEGALYIILKQPYVVFAVLDGLIILGTVYALRSLLAWKRFEATVFIALLFIFPADGLVEVGIQPGAINYIWALAAAIAALIPIRMLFQDQKVKWYHYAGYGAAALFGCNMEQTAAIVFCFYFLAVVYFFQLRKVKPILFSQMAVSLLSLVFLMTCKGNAARLEQEISSYWHGFGELSVIDKLWNGWFTTVNYFYAARDIPFILFIVVLCVWLWMKYRRVNIFTVCGTIPFLYRAGIWAGKIPDALFGTQIRKWAVGVYYKNGDLEAPPLPVYPQIILYTILTLMILVAVCGSFMSARKTLLLVLILSAGLATRLLMGFSPTLLASGTRTFFFMDTALCIGIVWYIRGIWNLLISVNFD</sequence>
<keyword evidence="1" id="KW-0812">Transmembrane</keyword>
<keyword evidence="3" id="KW-1185">Reference proteome</keyword>
<accession>A0A2Y9BIB1</accession>
<keyword evidence="1" id="KW-0472">Membrane</keyword>
<comment type="caution">
    <text evidence="2">The sequence shown here is derived from an EMBL/GenBank/DDBJ whole genome shotgun (WGS) entry which is preliminary data.</text>
</comment>
<protein>
    <submittedName>
        <fullName evidence="2">Uncharacterized protein</fullName>
    </submittedName>
</protein>
<reference evidence="2 3" key="1">
    <citation type="submission" date="2018-05" db="EMBL/GenBank/DDBJ databases">
        <title>The Hungate 1000. A catalogue of reference genomes from the rumen microbiome.</title>
        <authorList>
            <person name="Kelly W."/>
        </authorList>
    </citation>
    <scope>NUCLEOTIDE SEQUENCE [LARGE SCALE GENOMIC DNA]</scope>
    <source>
        <strain evidence="2 3">NLAE-zl-C242</strain>
    </source>
</reference>
<organism evidence="2 3">
    <name type="scientific">Faecalicatena orotica</name>
    <dbReference type="NCBI Taxonomy" id="1544"/>
    <lineage>
        <taxon>Bacteria</taxon>
        <taxon>Bacillati</taxon>
        <taxon>Bacillota</taxon>
        <taxon>Clostridia</taxon>
        <taxon>Lachnospirales</taxon>
        <taxon>Lachnospiraceae</taxon>
        <taxon>Faecalicatena</taxon>
    </lineage>
</organism>
<evidence type="ECO:0000256" key="1">
    <source>
        <dbReference type="SAM" id="Phobius"/>
    </source>
</evidence>
<dbReference type="AlphaFoldDB" id="A0A2Y9BIB1"/>
<feature type="transmembrane region" description="Helical" evidence="1">
    <location>
        <begin position="351"/>
        <end position="369"/>
    </location>
</feature>
<feature type="transmembrane region" description="Helical" evidence="1">
    <location>
        <begin position="268"/>
        <end position="290"/>
    </location>
</feature>
<dbReference type="OrthoDB" id="2284195at2"/>
<evidence type="ECO:0000313" key="3">
    <source>
        <dbReference type="Proteomes" id="UP000245845"/>
    </source>
</evidence>
<dbReference type="Proteomes" id="UP000245845">
    <property type="component" value="Unassembled WGS sequence"/>
</dbReference>
<feature type="transmembrane region" description="Helical" evidence="1">
    <location>
        <begin position="144"/>
        <end position="163"/>
    </location>
</feature>
<feature type="transmembrane region" description="Helical" evidence="1">
    <location>
        <begin position="89"/>
        <end position="107"/>
    </location>
</feature>
<dbReference type="EMBL" id="QGDL01000014">
    <property type="protein sequence ID" value="PWJ23481.1"/>
    <property type="molecule type" value="Genomic_DNA"/>
</dbReference>
<evidence type="ECO:0000313" key="2">
    <source>
        <dbReference type="EMBL" id="PWJ23481.1"/>
    </source>
</evidence>
<dbReference type="InterPro" id="IPR045691">
    <property type="entry name" value="DUF6056"/>
</dbReference>
<gene>
    <name evidence="2" type="ORF">A8806_114107</name>
</gene>
<proteinExistence type="predicted"/>
<feature type="transmembrane region" description="Helical" evidence="1">
    <location>
        <begin position="406"/>
        <end position="428"/>
    </location>
</feature>
<name>A0A2Y9BIB1_9FIRM</name>
<dbReference type="Pfam" id="PF19528">
    <property type="entry name" value="DUF6056"/>
    <property type="match status" value="1"/>
</dbReference>
<feature type="transmembrane region" description="Helical" evidence="1">
    <location>
        <begin position="119"/>
        <end position="138"/>
    </location>
</feature>
<feature type="transmembrane region" description="Helical" evidence="1">
    <location>
        <begin position="189"/>
        <end position="207"/>
    </location>
</feature>
<keyword evidence="1" id="KW-1133">Transmembrane helix</keyword>